<evidence type="ECO:0000256" key="7">
    <source>
        <dbReference type="ARBA" id="ARBA00022837"/>
    </source>
</evidence>
<feature type="repeat" description="Solcar" evidence="12">
    <location>
        <begin position="521"/>
        <end position="602"/>
    </location>
</feature>
<keyword evidence="3" id="KW-0813">Transport</keyword>
<feature type="repeat" description="Solcar" evidence="12">
    <location>
        <begin position="422"/>
        <end position="512"/>
    </location>
</feature>
<dbReference type="InterPro" id="IPR011992">
    <property type="entry name" value="EF-hand-dom_pair"/>
</dbReference>
<dbReference type="PROSITE" id="PS50222">
    <property type="entry name" value="EF_HAND_2"/>
    <property type="match status" value="4"/>
</dbReference>
<dbReference type="GO" id="GO:0043490">
    <property type="term" value="P:malate-aspartate shuttle"/>
    <property type="evidence" value="ECO:0000318"/>
    <property type="project" value="GO_Central"/>
</dbReference>
<evidence type="ECO:0000256" key="8">
    <source>
        <dbReference type="ARBA" id="ARBA00022989"/>
    </source>
</evidence>
<dbReference type="GeneID" id="10499809"/>
<dbReference type="GO" id="GO:0015183">
    <property type="term" value="F:L-aspartate transmembrane transporter activity"/>
    <property type="evidence" value="ECO:0000318"/>
    <property type="project" value="GO_Central"/>
</dbReference>
<dbReference type="GO" id="GO:0005313">
    <property type="term" value="F:L-glutamate transmembrane transporter activity"/>
    <property type="evidence" value="ECO:0000318"/>
    <property type="project" value="GO_Central"/>
</dbReference>
<dbReference type="Gene3D" id="1.50.40.10">
    <property type="entry name" value="Mitochondrial carrier domain"/>
    <property type="match status" value="1"/>
</dbReference>
<dbReference type="KEGG" id="dpp:DICPUDRAFT_149947"/>
<protein>
    <recommendedName>
        <fullName evidence="14">EF-hand domain-containing protein</fullName>
    </recommendedName>
</protein>
<accession>F0ZF27</accession>
<dbReference type="Gene3D" id="1.10.238.10">
    <property type="entry name" value="EF-hand"/>
    <property type="match status" value="3"/>
</dbReference>
<dbReference type="GO" id="GO:0005509">
    <property type="term" value="F:calcium ion binding"/>
    <property type="evidence" value="ECO:0007669"/>
    <property type="project" value="InterPro"/>
</dbReference>
<keyword evidence="7" id="KW-0106">Calcium</keyword>
<sequence length="744" mass="82742">MFSSKLRQVNRIYSSGSTRRFFSNRSRSNGGKQQQQEQSNQRSSFYKKVIVGTTIVSATLLTTSTLLDEKKINEDSPLVKRQKQTFDKYASTTLEGKRQMTAEDFLKALTTLETDSGDHEILKASLDADKFKVLFQMADVDHTGYISFEEYVMFDELMAKPEAEYFLAFKLFDRDGNGYISRDDFKHVVSASLDPTIPFNFDCELVNLYFGDGKTELNYSQFTQLLKDLQQERIKQEFKFHDKSNTGYIPRDKFAKVLSSVKLRKIPDQVKDKLETISELNVNSGHSNEVSYSQFVATNDMLLHIPSYGRVLKAAITKLNRDNINKEEFLTEARSSTSIEITPMEVDLIFHLFDTNKDGKLNVEDFEKATGYSINKIANTSDAYPNSNNIVNVSKITGAAAVAAHQAISTEKAKKTFVQQMLESIENFALGSIAGGIGAAAVYPIDLVKTRMQNQRAVDVSKRIYANSWDCFRKVVKGEGVAGLYKGILPQMVGVAPEKAIKLTVNDLLRDLFGDKSKGEIYFPLEVLAGGFAGMSQVCVTNPLEIVKIRLQVHTTGPKASAASIIRELGISGLYKGAGACLLRDIPFSAIYFPTYAKMKTILADENGKLGPMDLLLAGAVAGIPAASLVTPADVIKTRLQVVAKEGEQTYTGIRDCFQKILKEEGPRALFKGALARVFRSSPQFGVTLVSYELLQKAFLPHADYKPPTNAPITQKDFDVIRGDTNSVKKVQEMENKFGSIHQD</sequence>
<keyword evidence="4 12" id="KW-0812">Transmembrane</keyword>
<reference evidence="16" key="1">
    <citation type="journal article" date="2011" name="Genome Biol.">
        <title>Comparative genomics of the social amoebae Dictyostelium discoideum and Dictyostelium purpureum.</title>
        <authorList>
            <consortium name="US DOE Joint Genome Institute (JGI-PGF)"/>
            <person name="Sucgang R."/>
            <person name="Kuo A."/>
            <person name="Tian X."/>
            <person name="Salerno W."/>
            <person name="Parikh A."/>
            <person name="Feasley C.L."/>
            <person name="Dalin E."/>
            <person name="Tu H."/>
            <person name="Huang E."/>
            <person name="Barry K."/>
            <person name="Lindquist E."/>
            <person name="Shapiro H."/>
            <person name="Bruce D."/>
            <person name="Schmutz J."/>
            <person name="Salamov A."/>
            <person name="Fey P."/>
            <person name="Gaudet P."/>
            <person name="Anjard C."/>
            <person name="Babu M.M."/>
            <person name="Basu S."/>
            <person name="Bushmanova Y."/>
            <person name="van der Wel H."/>
            <person name="Katoh-Kurasawa M."/>
            <person name="Dinh C."/>
            <person name="Coutinho P.M."/>
            <person name="Saito T."/>
            <person name="Elias M."/>
            <person name="Schaap P."/>
            <person name="Kay R.R."/>
            <person name="Henrissat B."/>
            <person name="Eichinger L."/>
            <person name="Rivero F."/>
            <person name="Putnam N.H."/>
            <person name="West C.M."/>
            <person name="Loomis W.F."/>
            <person name="Chisholm R.L."/>
            <person name="Shaulsky G."/>
            <person name="Strassmann J.E."/>
            <person name="Queller D.C."/>
            <person name="Kuspa A."/>
            <person name="Grigoriev I.V."/>
        </authorList>
    </citation>
    <scope>NUCLEOTIDE SEQUENCE [LARGE SCALE GENOMIC DNA]</scope>
    <source>
        <strain evidence="16">QSDP1</strain>
    </source>
</reference>
<dbReference type="InterPro" id="IPR018247">
    <property type="entry name" value="EF_Hand_1_Ca_BS"/>
</dbReference>
<evidence type="ECO:0000256" key="13">
    <source>
        <dbReference type="SAM" id="MobiDB-lite"/>
    </source>
</evidence>
<keyword evidence="6" id="KW-0999">Mitochondrion inner membrane</keyword>
<dbReference type="InterPro" id="IPR002067">
    <property type="entry name" value="MCP"/>
</dbReference>
<evidence type="ECO:0000313" key="15">
    <source>
        <dbReference type="EMBL" id="EGC37462.1"/>
    </source>
</evidence>
<dbReference type="InterPro" id="IPR023395">
    <property type="entry name" value="MCP_dom_sf"/>
</dbReference>
<dbReference type="PROSITE" id="PS50920">
    <property type="entry name" value="SOLCAR"/>
    <property type="match status" value="3"/>
</dbReference>
<dbReference type="FunCoup" id="F0ZF27">
    <property type="interactions" value="361"/>
</dbReference>
<dbReference type="AlphaFoldDB" id="F0ZF27"/>
<dbReference type="PROSITE" id="PS00018">
    <property type="entry name" value="EF_HAND_1"/>
    <property type="match status" value="2"/>
</dbReference>
<proteinExistence type="inferred from homology"/>
<feature type="domain" description="EF-hand" evidence="14">
    <location>
        <begin position="126"/>
        <end position="154"/>
    </location>
</feature>
<feature type="domain" description="EF-hand" evidence="14">
    <location>
        <begin position="229"/>
        <end position="264"/>
    </location>
</feature>
<dbReference type="eggNOG" id="KOG0751">
    <property type="taxonomic scope" value="Eukaryota"/>
</dbReference>
<evidence type="ECO:0000256" key="6">
    <source>
        <dbReference type="ARBA" id="ARBA00022792"/>
    </source>
</evidence>
<feature type="region of interest" description="Disordered" evidence="13">
    <location>
        <begin position="18"/>
        <end position="41"/>
    </location>
</feature>
<evidence type="ECO:0000259" key="14">
    <source>
        <dbReference type="PROSITE" id="PS50222"/>
    </source>
</evidence>
<evidence type="ECO:0000256" key="11">
    <source>
        <dbReference type="ARBA" id="ARBA00038674"/>
    </source>
</evidence>
<gene>
    <name evidence="15" type="ORF">DICPUDRAFT_149947</name>
</gene>
<dbReference type="FunFam" id="1.10.238.10:FF:000981">
    <property type="entry name" value="Calcium-binding mitochondrial carrier protein"/>
    <property type="match status" value="1"/>
</dbReference>
<feature type="domain" description="EF-hand" evidence="14">
    <location>
        <begin position="160"/>
        <end position="195"/>
    </location>
</feature>
<organism evidence="15 16">
    <name type="scientific">Dictyostelium purpureum</name>
    <name type="common">Slime mold</name>
    <dbReference type="NCBI Taxonomy" id="5786"/>
    <lineage>
        <taxon>Eukaryota</taxon>
        <taxon>Amoebozoa</taxon>
        <taxon>Evosea</taxon>
        <taxon>Eumycetozoa</taxon>
        <taxon>Dictyostelia</taxon>
        <taxon>Dictyosteliales</taxon>
        <taxon>Dictyosteliaceae</taxon>
        <taxon>Dictyostelium</taxon>
    </lineage>
</organism>
<feature type="domain" description="EF-hand" evidence="14">
    <location>
        <begin position="341"/>
        <end position="376"/>
    </location>
</feature>
<dbReference type="GO" id="GO:0015810">
    <property type="term" value="P:aspartate transmembrane transport"/>
    <property type="evidence" value="ECO:0000318"/>
    <property type="project" value="GO_Central"/>
</dbReference>
<dbReference type="GO" id="GO:0005743">
    <property type="term" value="C:mitochondrial inner membrane"/>
    <property type="evidence" value="ECO:0007669"/>
    <property type="project" value="UniProtKB-SubCell"/>
</dbReference>
<dbReference type="PRINTS" id="PR00926">
    <property type="entry name" value="MITOCARRIER"/>
</dbReference>
<comment type="similarity">
    <text evidence="2">Belongs to the mitochondrial carrier (TC 2.A.29) family.</text>
</comment>
<dbReference type="VEuPathDB" id="AmoebaDB:DICPUDRAFT_149947"/>
<comment type="subunit">
    <text evidence="11">Homodimer (via N-terminus).</text>
</comment>
<dbReference type="RefSeq" id="XP_003286026.1">
    <property type="nucleotide sequence ID" value="XM_003285978.1"/>
</dbReference>
<evidence type="ECO:0000256" key="10">
    <source>
        <dbReference type="ARBA" id="ARBA00023136"/>
    </source>
</evidence>
<dbReference type="InterPro" id="IPR051028">
    <property type="entry name" value="Mito_Solute_Carrier"/>
</dbReference>
<evidence type="ECO:0000256" key="3">
    <source>
        <dbReference type="ARBA" id="ARBA00022448"/>
    </source>
</evidence>
<dbReference type="FunFam" id="1.50.40.10:FF:000004">
    <property type="entry name" value="Calcium-binding mitochondrial carrier protein Aralar1"/>
    <property type="match status" value="1"/>
</dbReference>
<dbReference type="EMBL" id="GL870999">
    <property type="protein sequence ID" value="EGC37462.1"/>
    <property type="molecule type" value="Genomic_DNA"/>
</dbReference>
<keyword evidence="8" id="KW-1133">Transmembrane helix</keyword>
<evidence type="ECO:0000313" key="16">
    <source>
        <dbReference type="Proteomes" id="UP000001064"/>
    </source>
</evidence>
<keyword evidence="16" id="KW-1185">Reference proteome</keyword>
<dbReference type="PANTHER" id="PTHR45678">
    <property type="entry name" value="MITOCHONDRIAL 2-OXODICARBOXYLATE CARRIER 1-RELATED"/>
    <property type="match status" value="1"/>
</dbReference>
<evidence type="ECO:0000256" key="9">
    <source>
        <dbReference type="ARBA" id="ARBA00023128"/>
    </source>
</evidence>
<dbReference type="OMA" id="AFQNVMR"/>
<dbReference type="GO" id="GO:0015813">
    <property type="term" value="P:L-glutamate transmembrane transport"/>
    <property type="evidence" value="ECO:0000318"/>
    <property type="project" value="GO_Central"/>
</dbReference>
<name>F0ZF27_DICPU</name>
<evidence type="ECO:0000256" key="2">
    <source>
        <dbReference type="ARBA" id="ARBA00006375"/>
    </source>
</evidence>
<dbReference type="Pfam" id="PF00153">
    <property type="entry name" value="Mito_carr"/>
    <property type="match status" value="3"/>
</dbReference>
<dbReference type="PANTHER" id="PTHR45678:SF9">
    <property type="entry name" value="CALCIUM-BINDING MITOCHONDRIAL CARRIER PROTEIN ARALAR1"/>
    <property type="match status" value="1"/>
</dbReference>
<dbReference type="InterPro" id="IPR002048">
    <property type="entry name" value="EF_hand_dom"/>
</dbReference>
<comment type="subcellular location">
    <subcellularLocation>
        <location evidence="1">Mitochondrion inner membrane</location>
        <topology evidence="1">Multi-pass membrane protein</topology>
    </subcellularLocation>
</comment>
<keyword evidence="10 12" id="KW-0472">Membrane</keyword>
<dbReference type="CDD" id="cd00051">
    <property type="entry name" value="EFh"/>
    <property type="match status" value="1"/>
</dbReference>
<dbReference type="Pfam" id="PF13405">
    <property type="entry name" value="EF-hand_6"/>
    <property type="match status" value="1"/>
</dbReference>
<dbReference type="InParanoid" id="F0ZF27"/>
<dbReference type="InterPro" id="IPR018108">
    <property type="entry name" value="MCP_transmembrane"/>
</dbReference>
<dbReference type="Proteomes" id="UP000001064">
    <property type="component" value="Unassembled WGS sequence"/>
</dbReference>
<keyword evidence="5" id="KW-0677">Repeat</keyword>
<evidence type="ECO:0000256" key="1">
    <source>
        <dbReference type="ARBA" id="ARBA00004448"/>
    </source>
</evidence>
<evidence type="ECO:0000256" key="5">
    <source>
        <dbReference type="ARBA" id="ARBA00022737"/>
    </source>
</evidence>
<evidence type="ECO:0000256" key="12">
    <source>
        <dbReference type="PROSITE-ProRule" id="PRU00282"/>
    </source>
</evidence>
<keyword evidence="9" id="KW-0496">Mitochondrion</keyword>
<feature type="repeat" description="Solcar" evidence="12">
    <location>
        <begin position="610"/>
        <end position="698"/>
    </location>
</feature>
<dbReference type="SUPFAM" id="SSF47473">
    <property type="entry name" value="EF-hand"/>
    <property type="match status" value="2"/>
</dbReference>
<dbReference type="Pfam" id="PF13499">
    <property type="entry name" value="EF-hand_7"/>
    <property type="match status" value="1"/>
</dbReference>
<dbReference type="Pfam" id="PF13833">
    <property type="entry name" value="EF-hand_8"/>
    <property type="match status" value="1"/>
</dbReference>
<dbReference type="SMART" id="SM00054">
    <property type="entry name" value="EFh"/>
    <property type="match status" value="4"/>
</dbReference>
<dbReference type="SUPFAM" id="SSF103506">
    <property type="entry name" value="Mitochondrial carrier"/>
    <property type="match status" value="1"/>
</dbReference>
<dbReference type="OrthoDB" id="2161at2759"/>
<evidence type="ECO:0000256" key="4">
    <source>
        <dbReference type="ARBA" id="ARBA00022692"/>
    </source>
</evidence>